<organism evidence="4 5">
    <name type="scientific">Pendulispora brunnea</name>
    <dbReference type="NCBI Taxonomy" id="2905690"/>
    <lineage>
        <taxon>Bacteria</taxon>
        <taxon>Pseudomonadati</taxon>
        <taxon>Myxococcota</taxon>
        <taxon>Myxococcia</taxon>
        <taxon>Myxococcales</taxon>
        <taxon>Sorangiineae</taxon>
        <taxon>Pendulisporaceae</taxon>
        <taxon>Pendulispora</taxon>
    </lineage>
</organism>
<dbReference type="InterPro" id="IPR047262">
    <property type="entry name" value="PRX-like1"/>
</dbReference>
<proteinExistence type="predicted"/>
<feature type="chain" id="PRO_5046960676" evidence="2">
    <location>
        <begin position="24"/>
        <end position="246"/>
    </location>
</feature>
<dbReference type="InterPro" id="IPR013740">
    <property type="entry name" value="Redoxin"/>
</dbReference>
<evidence type="ECO:0000259" key="3">
    <source>
        <dbReference type="PROSITE" id="PS51352"/>
    </source>
</evidence>
<reference evidence="4 5" key="1">
    <citation type="submission" date="2021-12" db="EMBL/GenBank/DDBJ databases">
        <title>Discovery of the Pendulisporaceae a myxobacterial family with distinct sporulation behavior and unique specialized metabolism.</title>
        <authorList>
            <person name="Garcia R."/>
            <person name="Popoff A."/>
            <person name="Bader C.D."/>
            <person name="Loehr J."/>
            <person name="Walesch S."/>
            <person name="Walt C."/>
            <person name="Boldt J."/>
            <person name="Bunk B."/>
            <person name="Haeckl F.J.F.P.J."/>
            <person name="Gunesch A.P."/>
            <person name="Birkelbach J."/>
            <person name="Nuebel U."/>
            <person name="Pietschmann T."/>
            <person name="Bach T."/>
            <person name="Mueller R."/>
        </authorList>
    </citation>
    <scope>NUCLEOTIDE SEQUENCE [LARGE SCALE GENOMIC DNA]</scope>
    <source>
        <strain evidence="4 5">MSr12523</strain>
    </source>
</reference>
<dbReference type="EMBL" id="CP089982">
    <property type="protein sequence ID" value="WXA93473.1"/>
    <property type="molecule type" value="Genomic_DNA"/>
</dbReference>
<dbReference type="Proteomes" id="UP001379533">
    <property type="component" value="Chromosome"/>
</dbReference>
<evidence type="ECO:0000313" key="5">
    <source>
        <dbReference type="Proteomes" id="UP001379533"/>
    </source>
</evidence>
<keyword evidence="2" id="KW-0732">Signal</keyword>
<dbReference type="CDD" id="cd02969">
    <property type="entry name" value="PRX_like1"/>
    <property type="match status" value="1"/>
</dbReference>
<feature type="compositionally biased region" description="Low complexity" evidence="1">
    <location>
        <begin position="46"/>
        <end position="70"/>
    </location>
</feature>
<dbReference type="PANTHER" id="PTHR43640:SF1">
    <property type="entry name" value="THIOREDOXIN-DEPENDENT PEROXIREDOXIN"/>
    <property type="match status" value="1"/>
</dbReference>
<dbReference type="SUPFAM" id="SSF52833">
    <property type="entry name" value="Thioredoxin-like"/>
    <property type="match status" value="1"/>
</dbReference>
<dbReference type="PROSITE" id="PS51352">
    <property type="entry name" value="THIOREDOXIN_2"/>
    <property type="match status" value="1"/>
</dbReference>
<dbReference type="Pfam" id="PF08534">
    <property type="entry name" value="Redoxin"/>
    <property type="match status" value="1"/>
</dbReference>
<feature type="domain" description="Thioredoxin" evidence="3">
    <location>
        <begin position="68"/>
        <end position="223"/>
    </location>
</feature>
<dbReference type="Gene3D" id="3.40.30.10">
    <property type="entry name" value="Glutaredoxin"/>
    <property type="match status" value="1"/>
</dbReference>
<protein>
    <submittedName>
        <fullName evidence="4">Thioredoxin family protein</fullName>
    </submittedName>
</protein>
<dbReference type="PANTHER" id="PTHR43640">
    <property type="entry name" value="OS07G0260300 PROTEIN"/>
    <property type="match status" value="1"/>
</dbReference>
<dbReference type="InterPro" id="IPR013766">
    <property type="entry name" value="Thioredoxin_domain"/>
</dbReference>
<evidence type="ECO:0000256" key="2">
    <source>
        <dbReference type="SAM" id="SignalP"/>
    </source>
</evidence>
<dbReference type="RefSeq" id="WP_394844072.1">
    <property type="nucleotide sequence ID" value="NZ_CP089982.1"/>
</dbReference>
<evidence type="ECO:0000256" key="1">
    <source>
        <dbReference type="SAM" id="MobiDB-lite"/>
    </source>
</evidence>
<name>A0ABZ2K7X6_9BACT</name>
<feature type="region of interest" description="Disordered" evidence="1">
    <location>
        <begin position="33"/>
        <end position="77"/>
    </location>
</feature>
<sequence>MAYVYFSKSFACVAVLVGVGTLAACGKSAPSAEPAGGTTAASSPPSAEQQTATSTNAANVAAAAPQQAEVGKPAPDFTLRDLDGKSVSLHDYRGKTVVLEWFNPECPFVRNAHTKASLKTFPAEQISKGVVWLAINSNAPGKQGNGVPANAEGKKRYAMQYPILLDESGETGKRYGATNTPHMFVIDPQGVLAYQGAIDNSPDGEGESPTGGKLVNYVQAALGDLTAGRTVSTKNTKAYGCSVKYR</sequence>
<evidence type="ECO:0000313" key="4">
    <source>
        <dbReference type="EMBL" id="WXA93473.1"/>
    </source>
</evidence>
<dbReference type="InterPro" id="IPR036249">
    <property type="entry name" value="Thioredoxin-like_sf"/>
</dbReference>
<gene>
    <name evidence="4" type="ORF">LZC95_44345</name>
</gene>
<feature type="signal peptide" evidence="2">
    <location>
        <begin position="1"/>
        <end position="23"/>
    </location>
</feature>
<accession>A0ABZ2K7X6</accession>
<keyword evidence="5" id="KW-1185">Reference proteome</keyword>